<keyword evidence="2" id="KW-0489">Methyltransferase</keyword>
<dbReference type="STRING" id="357278.IV61_GL001675"/>
<dbReference type="PRINTS" id="PR00507">
    <property type="entry name" value="N12N6MTFRASE"/>
</dbReference>
<dbReference type="InterPro" id="IPR029063">
    <property type="entry name" value="SAM-dependent_MTases_sf"/>
</dbReference>
<dbReference type="InterPro" id="IPR047939">
    <property type="entry name" value="BREX_1_PglX"/>
</dbReference>
<dbReference type="InterPro" id="IPR011639">
    <property type="entry name" value="MethylTrfase_TaqI-like_dom"/>
</dbReference>
<dbReference type="AlphaFoldDB" id="A0A0R1H9A2"/>
<organism evidence="8 9">
    <name type="scientific">Levilactobacillus parabrevis ATCC 53295</name>
    <dbReference type="NCBI Taxonomy" id="1267003"/>
    <lineage>
        <taxon>Bacteria</taxon>
        <taxon>Bacillati</taxon>
        <taxon>Bacillota</taxon>
        <taxon>Bacilli</taxon>
        <taxon>Lactobacillales</taxon>
        <taxon>Lactobacillaceae</taxon>
        <taxon>Levilactobacillus</taxon>
    </lineage>
</organism>
<dbReference type="GO" id="GO:0032259">
    <property type="term" value="P:methylation"/>
    <property type="evidence" value="ECO:0007669"/>
    <property type="project" value="UniProtKB-KW"/>
</dbReference>
<evidence type="ECO:0000256" key="1">
    <source>
        <dbReference type="ARBA" id="ARBA00011900"/>
    </source>
</evidence>
<evidence type="ECO:0000256" key="5">
    <source>
        <dbReference type="ARBA" id="ARBA00047942"/>
    </source>
</evidence>
<dbReference type="NCBIfam" id="NF033452">
    <property type="entry name" value="BREX_1_MTaseX"/>
    <property type="match status" value="1"/>
</dbReference>
<evidence type="ECO:0000259" key="7">
    <source>
        <dbReference type="Pfam" id="PF07669"/>
    </source>
</evidence>
<evidence type="ECO:0000313" key="8">
    <source>
        <dbReference type="EMBL" id="KRK39559.1"/>
    </source>
</evidence>
<reference evidence="8 9" key="1">
    <citation type="journal article" date="2015" name="Genome Announc.">
        <title>Expanding the biotechnology potential of lactobacilli through comparative genomics of 213 strains and associated genera.</title>
        <authorList>
            <person name="Sun Z."/>
            <person name="Harris H.M."/>
            <person name="McCann A."/>
            <person name="Guo C."/>
            <person name="Argimon S."/>
            <person name="Zhang W."/>
            <person name="Yang X."/>
            <person name="Jeffery I.B."/>
            <person name="Cooney J.C."/>
            <person name="Kagawa T.F."/>
            <person name="Liu W."/>
            <person name="Song Y."/>
            <person name="Salvetti E."/>
            <person name="Wrobel A."/>
            <person name="Rasinkangas P."/>
            <person name="Parkhill J."/>
            <person name="Rea M.C."/>
            <person name="O'Sullivan O."/>
            <person name="Ritari J."/>
            <person name="Douillard F.P."/>
            <person name="Paul Ross R."/>
            <person name="Yang R."/>
            <person name="Briner A.E."/>
            <person name="Felis G.E."/>
            <person name="de Vos W.M."/>
            <person name="Barrangou R."/>
            <person name="Klaenhammer T.R."/>
            <person name="Caufield P.W."/>
            <person name="Cui Y."/>
            <person name="Zhang H."/>
            <person name="O'Toole P.W."/>
        </authorList>
    </citation>
    <scope>NUCLEOTIDE SEQUENCE [LARGE SCALE GENOMIC DNA]</scope>
    <source>
        <strain evidence="8 9">ATCC 53295</strain>
    </source>
</reference>
<keyword evidence="6" id="KW-0175">Coiled coil</keyword>
<dbReference type="GO" id="GO:0006304">
    <property type="term" value="P:DNA modification"/>
    <property type="evidence" value="ECO:0007669"/>
    <property type="project" value="InterPro"/>
</dbReference>
<comment type="caution">
    <text evidence="8">The sequence shown here is derived from an EMBL/GenBank/DDBJ whole genome shotgun (WGS) entry which is preliminary data.</text>
</comment>
<evidence type="ECO:0000256" key="3">
    <source>
        <dbReference type="ARBA" id="ARBA00022679"/>
    </source>
</evidence>
<dbReference type="Pfam" id="PF07669">
    <property type="entry name" value="Eco57I"/>
    <property type="match status" value="1"/>
</dbReference>
<evidence type="ECO:0000256" key="6">
    <source>
        <dbReference type="SAM" id="Coils"/>
    </source>
</evidence>
<dbReference type="Gene3D" id="3.40.50.150">
    <property type="entry name" value="Vaccinia Virus protein VP39"/>
    <property type="match status" value="1"/>
</dbReference>
<dbReference type="eggNOG" id="COG1002">
    <property type="taxonomic scope" value="Bacteria"/>
</dbReference>
<dbReference type="SUPFAM" id="SSF53335">
    <property type="entry name" value="S-adenosyl-L-methionine-dependent methyltransferases"/>
    <property type="match status" value="1"/>
</dbReference>
<dbReference type="eggNOG" id="COG0827">
    <property type="taxonomic scope" value="Bacteria"/>
</dbReference>
<dbReference type="Proteomes" id="UP000051176">
    <property type="component" value="Unassembled WGS sequence"/>
</dbReference>
<dbReference type="EMBL" id="AZCZ01000002">
    <property type="protein sequence ID" value="KRK39559.1"/>
    <property type="molecule type" value="Genomic_DNA"/>
</dbReference>
<keyword evidence="3" id="KW-0808">Transferase</keyword>
<keyword evidence="9" id="KW-1185">Reference proteome</keyword>
<comment type="catalytic activity">
    <reaction evidence="5">
        <text>a 2'-deoxyadenosine in DNA + S-adenosyl-L-methionine = an N(6)-methyl-2'-deoxyadenosine in DNA + S-adenosyl-L-homocysteine + H(+)</text>
        <dbReference type="Rhea" id="RHEA:15197"/>
        <dbReference type="Rhea" id="RHEA-COMP:12418"/>
        <dbReference type="Rhea" id="RHEA-COMP:12419"/>
        <dbReference type="ChEBI" id="CHEBI:15378"/>
        <dbReference type="ChEBI" id="CHEBI:57856"/>
        <dbReference type="ChEBI" id="CHEBI:59789"/>
        <dbReference type="ChEBI" id="CHEBI:90615"/>
        <dbReference type="ChEBI" id="CHEBI:90616"/>
        <dbReference type="EC" id="2.1.1.72"/>
    </reaction>
</comment>
<keyword evidence="4" id="KW-0949">S-adenosyl-L-methionine</keyword>
<evidence type="ECO:0000256" key="4">
    <source>
        <dbReference type="ARBA" id="ARBA00022691"/>
    </source>
</evidence>
<gene>
    <name evidence="8" type="ORF">FD07_GL000734</name>
</gene>
<proteinExistence type="predicted"/>
<dbReference type="InterPro" id="IPR050953">
    <property type="entry name" value="N4_N6_ade-DNA_methylase"/>
</dbReference>
<evidence type="ECO:0000256" key="2">
    <source>
        <dbReference type="ARBA" id="ARBA00022603"/>
    </source>
</evidence>
<evidence type="ECO:0000313" key="9">
    <source>
        <dbReference type="Proteomes" id="UP000051176"/>
    </source>
</evidence>
<dbReference type="GO" id="GO:0003676">
    <property type="term" value="F:nucleic acid binding"/>
    <property type="evidence" value="ECO:0007669"/>
    <property type="project" value="InterPro"/>
</dbReference>
<dbReference type="PANTHER" id="PTHR33841:SF1">
    <property type="entry name" value="DNA METHYLTRANSFERASE A"/>
    <property type="match status" value="1"/>
</dbReference>
<dbReference type="InterPro" id="IPR002052">
    <property type="entry name" value="DNA_methylase_N6_adenine_CS"/>
</dbReference>
<dbReference type="PATRIC" id="fig|1267003.4.peg.782"/>
<feature type="coiled-coil region" evidence="6">
    <location>
        <begin position="1128"/>
        <end position="1155"/>
    </location>
</feature>
<sequence>MKEKYMDKTAIKKFAVAARNSLIESIRLKAATLGITETGASDKLSVSTSEIEYYVDDQHGITGHDIVKRQKLVDELNQRSRKNDFATAFNDLVEEVAYTWFNRIIAIRFMEVNDYLPSGIRVLSSTENRNVPDIMVNTGDAEEDLGGFTFKEHALIDRAMDTEKPSDMDAEYQMLFIKQANALHKNLPYLFETTNDYAELLFTPSYHDGVIQHLITDVSEDDFNVAVGGQVEIIGWLYQYYNTEPHDQVVNITGGPVKKNDIPAATQLFTTDWVVKYMVDNSLGKYWLERHSESNLKDKLKFLLPGDIEVISDDESVEDLKIIDNALGSGHILVYAFDVLMEIYQEQGYSVRDAATLIIKNNLFGLEIDQRAYQLSYFALMMKARQFNRRALRKGSFEPNVFVFEDTDDIPEEFMTRIPKESQADLADIIDRFSNARELGSIIDFDNKDYNFEALRDAIKSVEVEGLDVFGLQETKDKLLRVLSIAEILTKHYEVVVTNPPYMNKMDAALKKYVKKHYADYSGDLFSVFIFNNSNLAKVGGYSAFMTPFVWMFIKTYEKLRKYLIETKKIDSLIQMEYSAFEEATVPINTFVMKNVTNEAVGTYVKLSAFKGGMDVQKDKVLEAIANPDTSYLYRTNQANFAKIPGMPIAYWASANLIHDFEVGTRMGELVDARQGIATTDNKRFLRMWFEIQKSAINFNATSTQDALSSGMKWFPCNKGGAYRKWYGNYDYVINYQNDGSEIKNNVLRKYPYLKTPDFVVKNTSYYFREAITWPKITSGQFSVLYRENGSIPETAGNEAFSTDKNQLLYILAFLGTKVTNKIMRTLNPTINSQVGDFNNVPVLLSNGLKPIRIVKELINIAKDDWDCFEISWDFNTHPLLIHIADDKRNEVNGKLKNAFNLWQNEAQDRFDQLKANEEELNRIFIDLYGLNDELTPEVADKDVSVRLADEERDIKSFLSYFVGVVLGRYSLDVEGLAFAGGEWDSSKYRSFVPNEDNLLMLNDTDYFDDSRDIIYRLKEFLTATFGPETVDENITYIASVIGKKADSDEAAIRRYFVEDFFKDHKKIYQKRPIYWEYSSGKNNGFKALMYLHRYDSDELAMIRTNYLHPLQGKYELRIGQLTQLASNETVTSQKKRYEKELKHLNQQLAEIIKYDPVIQHIANQKIELDLDDGVVVNYDKLQDGSTILSKLK</sequence>
<name>A0A0R1H9A2_9LACO</name>
<feature type="domain" description="Type II methyltransferase M.TaqI-like" evidence="7">
    <location>
        <begin position="361"/>
        <end position="580"/>
    </location>
</feature>
<protein>
    <recommendedName>
        <fullName evidence="1">site-specific DNA-methyltransferase (adenine-specific)</fullName>
        <ecNumber evidence="1">2.1.1.72</ecNumber>
    </recommendedName>
</protein>
<dbReference type="GO" id="GO:0009007">
    <property type="term" value="F:site-specific DNA-methyltransferase (adenine-specific) activity"/>
    <property type="evidence" value="ECO:0007669"/>
    <property type="project" value="UniProtKB-EC"/>
</dbReference>
<dbReference type="EC" id="2.1.1.72" evidence="1"/>
<dbReference type="PROSITE" id="PS00092">
    <property type="entry name" value="N6_MTASE"/>
    <property type="match status" value="1"/>
</dbReference>
<accession>A0A0R1H9A2</accession>
<dbReference type="PANTHER" id="PTHR33841">
    <property type="entry name" value="DNA METHYLTRANSFERASE YEEA-RELATED"/>
    <property type="match status" value="1"/>
</dbReference>